<feature type="transmembrane region" description="Helical" evidence="1">
    <location>
        <begin position="182"/>
        <end position="202"/>
    </location>
</feature>
<keyword evidence="3" id="KW-1185">Reference proteome</keyword>
<dbReference type="EMBL" id="JALLPJ020000522">
    <property type="protein sequence ID" value="KAL3789451.1"/>
    <property type="molecule type" value="Genomic_DNA"/>
</dbReference>
<keyword evidence="1" id="KW-1133">Transmembrane helix</keyword>
<protein>
    <submittedName>
        <fullName evidence="2">Uncharacterized protein</fullName>
    </submittedName>
</protein>
<keyword evidence="1" id="KW-0472">Membrane</keyword>
<dbReference type="Proteomes" id="UP001530400">
    <property type="component" value="Unassembled WGS sequence"/>
</dbReference>
<evidence type="ECO:0000313" key="3">
    <source>
        <dbReference type="Proteomes" id="UP001530400"/>
    </source>
</evidence>
<comment type="caution">
    <text evidence="2">The sequence shown here is derived from an EMBL/GenBank/DDBJ whole genome shotgun (WGS) entry which is preliminary data.</text>
</comment>
<evidence type="ECO:0000256" key="1">
    <source>
        <dbReference type="SAM" id="Phobius"/>
    </source>
</evidence>
<reference evidence="2 3" key="1">
    <citation type="submission" date="2024-10" db="EMBL/GenBank/DDBJ databases">
        <title>Updated reference genomes for cyclostephanoid diatoms.</title>
        <authorList>
            <person name="Roberts W.R."/>
            <person name="Alverson A.J."/>
        </authorList>
    </citation>
    <scope>NUCLEOTIDE SEQUENCE [LARGE SCALE GENOMIC DNA]</scope>
    <source>
        <strain evidence="2 3">AJA010-31</strain>
    </source>
</reference>
<organism evidence="2 3">
    <name type="scientific">Cyclotella atomus</name>
    <dbReference type="NCBI Taxonomy" id="382360"/>
    <lineage>
        <taxon>Eukaryota</taxon>
        <taxon>Sar</taxon>
        <taxon>Stramenopiles</taxon>
        <taxon>Ochrophyta</taxon>
        <taxon>Bacillariophyta</taxon>
        <taxon>Coscinodiscophyceae</taxon>
        <taxon>Thalassiosirophycidae</taxon>
        <taxon>Stephanodiscales</taxon>
        <taxon>Stephanodiscaceae</taxon>
        <taxon>Cyclotella</taxon>
    </lineage>
</organism>
<feature type="transmembrane region" description="Helical" evidence="1">
    <location>
        <begin position="209"/>
        <end position="227"/>
    </location>
</feature>
<evidence type="ECO:0000313" key="2">
    <source>
        <dbReference type="EMBL" id="KAL3789451.1"/>
    </source>
</evidence>
<feature type="transmembrane region" description="Helical" evidence="1">
    <location>
        <begin position="65"/>
        <end position="88"/>
    </location>
</feature>
<name>A0ABD3PQ63_9STRA</name>
<sequence length="242" mass="26727">MLPSVLTKYMLMALLVPGFFGGIRIPATFLAGSSLAAIFTLKSAAASLSNDNGKLSKIERRAIKFYHLVSVMAFLLSLNTIILATSAYTSILHGRFDQLAETAYLMMKREFEYEATVRWSFLTSMFCFLGMITSRVLIEFDLLKVDASKSSTKRDVAALVVCSVGALAAQLMSYVNQNLWCWNSLIGMTVHVAKMVLNCAIVEKNPMQIISVALTMASIFYVAKLAINDINQDDCKDTKKSL</sequence>
<feature type="transmembrane region" description="Helical" evidence="1">
    <location>
        <begin position="20"/>
        <end position="44"/>
    </location>
</feature>
<dbReference type="AlphaFoldDB" id="A0ABD3PQ63"/>
<feature type="transmembrane region" description="Helical" evidence="1">
    <location>
        <begin position="117"/>
        <end position="138"/>
    </location>
</feature>
<keyword evidence="1" id="KW-0812">Transmembrane</keyword>
<gene>
    <name evidence="2" type="ORF">ACHAWO_002780</name>
</gene>
<accession>A0ABD3PQ63</accession>
<feature type="transmembrane region" description="Helical" evidence="1">
    <location>
        <begin position="158"/>
        <end position="176"/>
    </location>
</feature>
<proteinExistence type="predicted"/>